<keyword evidence="1" id="KW-0472">Membrane</keyword>
<keyword evidence="1" id="KW-0812">Transmembrane</keyword>
<feature type="transmembrane region" description="Helical" evidence="1">
    <location>
        <begin position="151"/>
        <end position="172"/>
    </location>
</feature>
<feature type="transmembrane region" description="Helical" evidence="1">
    <location>
        <begin position="211"/>
        <end position="234"/>
    </location>
</feature>
<dbReference type="RefSeq" id="WP_145996193.1">
    <property type="nucleotide sequence ID" value="NZ_FXYX01000009.1"/>
</dbReference>
<keyword evidence="3" id="KW-1185">Reference proteome</keyword>
<proteinExistence type="predicted"/>
<gene>
    <name evidence="2" type="ORF">BI49514_01600</name>
</gene>
<evidence type="ECO:0000313" key="2">
    <source>
        <dbReference type="EMBL" id="SMX82287.1"/>
    </source>
</evidence>
<reference evidence="3" key="1">
    <citation type="submission" date="2017-03" db="EMBL/GenBank/DDBJ databases">
        <authorList>
            <person name="Monnet C."/>
        </authorList>
    </citation>
    <scope>NUCLEOTIDE SEQUENCE [LARGE SCALE GENOMIC DNA]</scope>
    <source>
        <strain evidence="3">ATCC 49514</strain>
    </source>
</reference>
<feature type="transmembrane region" description="Helical" evidence="1">
    <location>
        <begin position="179"/>
        <end position="205"/>
    </location>
</feature>
<sequence length="372" mass="39790">MTRDRRSRGSTTLVFGIGFVVFASIAFFLANAGINPLRNHVFRGINPDRAPSIGILVLFFFSAIAAFAFYEDEPLAGSSAARAQHAADPYGVKRRQPPTAFVRNPWPRVFAVGPVWAVCGVIAAFIWHAFAKDSGIPGTVWGGLTSSPLPAIALLFGLWATVNFSLVLGAVADAFHRTLWAIFLVVSVLIVILAITIGVVASNILTMSPVAALAVTAVCLLIATSALFPARLFAVARARVTNRIDAAHETRLQSLLTALAPGENLMLHFADRENPTGQILAATNQRLLLAAPTSTGTRPTRPGQVRILDQAHPGQLRGASTKFRPTGHTTSVHFRDRPDMELIGGDPSEADKFAEALTSLATTGRLPQEEDT</sequence>
<feature type="transmembrane region" description="Helical" evidence="1">
    <location>
        <begin position="109"/>
        <end position="131"/>
    </location>
</feature>
<accession>A0A2H1J444</accession>
<evidence type="ECO:0000256" key="1">
    <source>
        <dbReference type="SAM" id="Phobius"/>
    </source>
</evidence>
<keyword evidence="1" id="KW-1133">Transmembrane helix</keyword>
<protein>
    <submittedName>
        <fullName evidence="2">Uncharacterized protein</fullName>
    </submittedName>
</protein>
<feature type="transmembrane region" description="Helical" evidence="1">
    <location>
        <begin position="12"/>
        <end position="30"/>
    </location>
</feature>
<name>A0A2H1J444_9MICO</name>
<dbReference type="EMBL" id="FXYX01000009">
    <property type="protein sequence ID" value="SMX82287.1"/>
    <property type="molecule type" value="Genomic_DNA"/>
</dbReference>
<dbReference type="Proteomes" id="UP000234382">
    <property type="component" value="Unassembled WGS sequence"/>
</dbReference>
<organism evidence="2 3">
    <name type="scientific">Brevibacterium iodinum ATCC 49514</name>
    <dbReference type="NCBI Taxonomy" id="1255616"/>
    <lineage>
        <taxon>Bacteria</taxon>
        <taxon>Bacillati</taxon>
        <taxon>Actinomycetota</taxon>
        <taxon>Actinomycetes</taxon>
        <taxon>Micrococcales</taxon>
        <taxon>Brevibacteriaceae</taxon>
        <taxon>Brevibacterium</taxon>
    </lineage>
</organism>
<dbReference type="AlphaFoldDB" id="A0A2H1J444"/>
<evidence type="ECO:0000313" key="3">
    <source>
        <dbReference type="Proteomes" id="UP000234382"/>
    </source>
</evidence>
<feature type="transmembrane region" description="Helical" evidence="1">
    <location>
        <begin position="50"/>
        <end position="70"/>
    </location>
</feature>